<evidence type="ECO:0000313" key="7">
    <source>
        <dbReference type="EMBL" id="KWZ77659.1"/>
    </source>
</evidence>
<dbReference type="InterPro" id="IPR006073">
    <property type="entry name" value="GTP-bd"/>
</dbReference>
<evidence type="ECO:0000256" key="4">
    <source>
        <dbReference type="ARBA" id="ARBA00023136"/>
    </source>
</evidence>
<dbReference type="STRING" id="33036.HMPREF3200_01130"/>
<feature type="transmembrane region" description="Helical" evidence="5">
    <location>
        <begin position="390"/>
        <end position="410"/>
    </location>
</feature>
<gene>
    <name evidence="7" type="ORF">HMPREF3200_01130</name>
</gene>
<evidence type="ECO:0000256" key="5">
    <source>
        <dbReference type="SAM" id="Phobius"/>
    </source>
</evidence>
<evidence type="ECO:0000313" key="8">
    <source>
        <dbReference type="Proteomes" id="UP000070383"/>
    </source>
</evidence>
<dbReference type="InterPro" id="IPR021147">
    <property type="entry name" value="DUF697"/>
</dbReference>
<dbReference type="InterPro" id="IPR027417">
    <property type="entry name" value="P-loop_NTPase"/>
</dbReference>
<dbReference type="SUPFAM" id="SSF52540">
    <property type="entry name" value="P-loop containing nucleoside triphosphate hydrolases"/>
    <property type="match status" value="1"/>
</dbReference>
<dbReference type="CDD" id="cd00882">
    <property type="entry name" value="Ras_like_GTPase"/>
    <property type="match status" value="1"/>
</dbReference>
<sequence>MTNRDYDRRNTINRIEKIYRNLEKILDSLPKAFPSAMKDQIKDMVLGDDELKKIIEDLEGYRPPKFFLIGRTGVGKSSLVNAINGRYLAPVNDVYAQTRGVDIYDYKQEDQILLQILDTRGLSESLALDDNISAEEMIKKELRAFLPDLCLFMLNASHRDDIGRDVRFIKNLCEDYKKNSGVELPVICIINKVDELAPSRFKDPSQYPLSKTKNINEVVSYYGDIIKKEDLKLESIIAVSSLMDWKLDDEFIDADRINDLAIEDLERLELAFDGRYKIDELIDALEDAIVDYKAVMGLRIACRMDKIMGDLADKLTQIFSAFSATIALTPIPVADLYPLFALQVVLVTLIAGLSARDISLKSSKEFIMSIGGVGIAANIFRFSAQQLSKFLNIFSITAGSAVSASVAAFGTKAIGEAAKNYYIEGIDIKKVKKELRNKIKKEKTKKN</sequence>
<feature type="domain" description="G" evidence="6">
    <location>
        <begin position="67"/>
        <end position="192"/>
    </location>
</feature>
<dbReference type="GO" id="GO:0030488">
    <property type="term" value="P:tRNA methylation"/>
    <property type="evidence" value="ECO:0007669"/>
    <property type="project" value="TreeGrafter"/>
</dbReference>
<dbReference type="GO" id="GO:0002098">
    <property type="term" value="P:tRNA wobble uridine modification"/>
    <property type="evidence" value="ECO:0007669"/>
    <property type="project" value="TreeGrafter"/>
</dbReference>
<dbReference type="GO" id="GO:0005525">
    <property type="term" value="F:GTP binding"/>
    <property type="evidence" value="ECO:0007669"/>
    <property type="project" value="InterPro"/>
</dbReference>
<dbReference type="Pfam" id="PF01926">
    <property type="entry name" value="MMR_HSR1"/>
    <property type="match status" value="1"/>
</dbReference>
<dbReference type="Gene3D" id="3.40.50.300">
    <property type="entry name" value="P-loop containing nucleotide triphosphate hydrolases"/>
    <property type="match status" value="1"/>
</dbReference>
<evidence type="ECO:0000256" key="3">
    <source>
        <dbReference type="ARBA" id="ARBA00022989"/>
    </source>
</evidence>
<name>A0A133KDL8_9FIRM</name>
<dbReference type="Proteomes" id="UP000070383">
    <property type="component" value="Unassembled WGS sequence"/>
</dbReference>
<dbReference type="AlphaFoldDB" id="A0A133KDL8"/>
<dbReference type="PANTHER" id="PTHR42714:SF2">
    <property type="entry name" value="TRNA MODIFICATION GTPASE GTPBP3, MITOCHONDRIAL"/>
    <property type="match status" value="1"/>
</dbReference>
<keyword evidence="3 5" id="KW-1133">Transmembrane helix</keyword>
<reference evidence="8" key="1">
    <citation type="submission" date="2016-01" db="EMBL/GenBank/DDBJ databases">
        <authorList>
            <person name="Mitreva M."/>
            <person name="Pepin K.H."/>
            <person name="Mihindukulasuriya K.A."/>
            <person name="Fulton R."/>
            <person name="Fronick C."/>
            <person name="O'Laughlin M."/>
            <person name="Miner T."/>
            <person name="Herter B."/>
            <person name="Rosa B.A."/>
            <person name="Cordes M."/>
            <person name="Tomlinson C."/>
            <person name="Wollam A."/>
            <person name="Palsikar V.B."/>
            <person name="Mardis E.R."/>
            <person name="Wilson R.K."/>
        </authorList>
    </citation>
    <scope>NUCLEOTIDE SEQUENCE [LARGE SCALE GENOMIC DNA]</scope>
    <source>
        <strain evidence="8">MJR8151</strain>
    </source>
</reference>
<organism evidence="7 8">
    <name type="scientific">Anaerococcus tetradius</name>
    <dbReference type="NCBI Taxonomy" id="33036"/>
    <lineage>
        <taxon>Bacteria</taxon>
        <taxon>Bacillati</taxon>
        <taxon>Bacillota</taxon>
        <taxon>Tissierellia</taxon>
        <taxon>Tissierellales</taxon>
        <taxon>Peptoniphilaceae</taxon>
        <taxon>Anaerococcus</taxon>
    </lineage>
</organism>
<evidence type="ECO:0000259" key="6">
    <source>
        <dbReference type="Pfam" id="PF01926"/>
    </source>
</evidence>
<comment type="caution">
    <text evidence="7">The sequence shown here is derived from an EMBL/GenBank/DDBJ whole genome shotgun (WGS) entry which is preliminary data.</text>
</comment>
<dbReference type="OrthoDB" id="9255830at2"/>
<keyword evidence="8" id="KW-1185">Reference proteome</keyword>
<dbReference type="Pfam" id="PF05128">
    <property type="entry name" value="DUF697"/>
    <property type="match status" value="1"/>
</dbReference>
<dbReference type="PATRIC" id="fig|33036.3.peg.1119"/>
<dbReference type="EMBL" id="LRPM01000046">
    <property type="protein sequence ID" value="KWZ77659.1"/>
    <property type="molecule type" value="Genomic_DNA"/>
</dbReference>
<feature type="transmembrane region" description="Helical" evidence="5">
    <location>
        <begin position="366"/>
        <end position="384"/>
    </location>
</feature>
<feature type="transmembrane region" description="Helical" evidence="5">
    <location>
        <begin position="336"/>
        <end position="354"/>
    </location>
</feature>
<dbReference type="RefSeq" id="WP_060929467.1">
    <property type="nucleotide sequence ID" value="NZ_KQ955281.1"/>
</dbReference>
<dbReference type="GO" id="GO:0005829">
    <property type="term" value="C:cytosol"/>
    <property type="evidence" value="ECO:0007669"/>
    <property type="project" value="TreeGrafter"/>
</dbReference>
<comment type="subcellular location">
    <subcellularLocation>
        <location evidence="1">Membrane</location>
        <topology evidence="1">Multi-pass membrane protein</topology>
    </subcellularLocation>
</comment>
<dbReference type="GO" id="GO:0016020">
    <property type="term" value="C:membrane"/>
    <property type="evidence" value="ECO:0007669"/>
    <property type="project" value="UniProtKB-SubCell"/>
</dbReference>
<dbReference type="PANTHER" id="PTHR42714">
    <property type="entry name" value="TRNA MODIFICATION GTPASE GTPBP3"/>
    <property type="match status" value="1"/>
</dbReference>
<keyword evidence="4 5" id="KW-0472">Membrane</keyword>
<accession>A0A133KDL8</accession>
<evidence type="ECO:0000256" key="1">
    <source>
        <dbReference type="ARBA" id="ARBA00004141"/>
    </source>
</evidence>
<proteinExistence type="predicted"/>
<evidence type="ECO:0000256" key="2">
    <source>
        <dbReference type="ARBA" id="ARBA00022692"/>
    </source>
</evidence>
<keyword evidence="2 5" id="KW-0812">Transmembrane</keyword>
<protein>
    <recommendedName>
        <fullName evidence="6">G domain-containing protein</fullName>
    </recommendedName>
</protein>